<evidence type="ECO:0000313" key="1">
    <source>
        <dbReference type="EMBL" id="AEI14496.1"/>
    </source>
</evidence>
<dbReference type="RefSeq" id="WP_013885990.1">
    <property type="nucleotide sequence ID" value="NC_015672.1"/>
</dbReference>
<dbReference type="AlphaFoldDB" id="F8E4S6"/>
<evidence type="ECO:0000313" key="2">
    <source>
        <dbReference type="Proteomes" id="UP000006621"/>
    </source>
</evidence>
<reference evidence="2" key="2">
    <citation type="submission" date="2011-06" db="EMBL/GenBank/DDBJ databases">
        <title>The complete genome of Flexistipes sinusarabici DSM 4947.</title>
        <authorList>
            <person name="Lucas S."/>
            <person name="Han J."/>
            <person name="Lapidus A."/>
            <person name="Bruce D."/>
            <person name="Goodwin L."/>
            <person name="Pitluck S."/>
            <person name="Peters L."/>
            <person name="Kyrpides N."/>
            <person name="Mavromatis K."/>
            <person name="Ivanova N."/>
            <person name="Mikhailova N."/>
            <person name="Chertkov O."/>
            <person name="Detter J.C."/>
            <person name="Tapia R."/>
            <person name="Han C."/>
            <person name="Land M."/>
            <person name="Hauser L."/>
            <person name="Markowitz V."/>
            <person name="Cheng J.-F."/>
            <person name="Hugenholtz P."/>
            <person name="Woyke T."/>
            <person name="Wu D."/>
            <person name="Spring S."/>
            <person name="Schroeder M."/>
            <person name="Brambilla E."/>
            <person name="Klenk H.-P."/>
            <person name="Eisen J.A."/>
        </authorList>
    </citation>
    <scope>NUCLEOTIDE SEQUENCE [LARGE SCALE GENOMIC DNA]</scope>
    <source>
        <strain evidence="2">DSM 4947 / MAS 10</strain>
    </source>
</reference>
<dbReference type="eggNOG" id="ENOG50337GF">
    <property type="taxonomic scope" value="Bacteria"/>
</dbReference>
<dbReference type="EMBL" id="CP002858">
    <property type="protein sequence ID" value="AEI14496.1"/>
    <property type="molecule type" value="Genomic_DNA"/>
</dbReference>
<dbReference type="Proteomes" id="UP000006621">
    <property type="component" value="Chromosome"/>
</dbReference>
<protein>
    <submittedName>
        <fullName evidence="1">Uncharacterized protein</fullName>
    </submittedName>
</protein>
<dbReference type="HOGENOM" id="CLU_159819_1_0_0"/>
<organism evidence="1 2">
    <name type="scientific">Flexistipes sinusarabici (strain ATCC 49648 / DSM 4947 / MAS 10)</name>
    <dbReference type="NCBI Taxonomy" id="717231"/>
    <lineage>
        <taxon>Bacteria</taxon>
        <taxon>Pseudomonadati</taxon>
        <taxon>Deferribacterota</taxon>
        <taxon>Deferribacteres</taxon>
        <taxon>Deferribacterales</taxon>
        <taxon>Flexistipitaceae</taxon>
        <taxon>Flexistipes</taxon>
    </lineage>
</organism>
<reference evidence="1 2" key="1">
    <citation type="journal article" date="2011" name="Stand. Genomic Sci.">
        <title>Genome sequence of the moderately thermophilic halophile Flexistipes sinusarabici strain (MAS10).</title>
        <authorList>
            <person name="Lapidus A."/>
            <person name="Chertkov O."/>
            <person name="Nolan M."/>
            <person name="Lucas S."/>
            <person name="Hammon N."/>
            <person name="Deshpande S."/>
            <person name="Cheng J.F."/>
            <person name="Tapia R."/>
            <person name="Han C."/>
            <person name="Goodwin L."/>
            <person name="Pitluck S."/>
            <person name="Liolios K."/>
            <person name="Pagani I."/>
            <person name="Ivanova N."/>
            <person name="Huntemann M."/>
            <person name="Mavromatis K."/>
            <person name="Mikhailova N."/>
            <person name="Pati A."/>
            <person name="Chen A."/>
            <person name="Palaniappan K."/>
            <person name="Land M."/>
            <person name="Hauser L."/>
            <person name="Brambilla E.M."/>
            <person name="Rohde M."/>
            <person name="Abt B."/>
            <person name="Spring S."/>
            <person name="Goker M."/>
            <person name="Bristow J."/>
            <person name="Eisen J.A."/>
            <person name="Markowitz V."/>
            <person name="Hugenholtz P."/>
            <person name="Kyrpides N.C."/>
            <person name="Klenk H.P."/>
            <person name="Woyke T."/>
        </authorList>
    </citation>
    <scope>NUCLEOTIDE SEQUENCE [LARGE SCALE GENOMIC DNA]</scope>
    <source>
        <strain evidence="2">DSM 4947 / MAS 10</strain>
    </source>
</reference>
<accession>F8E4S6</accession>
<dbReference type="KEGG" id="fsi:Flexsi_0830"/>
<dbReference type="Pfam" id="PF20126">
    <property type="entry name" value="TumE"/>
    <property type="match status" value="1"/>
</dbReference>
<keyword evidence="2" id="KW-1185">Reference proteome</keyword>
<gene>
    <name evidence="1" type="ordered locus">Flexsi_0830</name>
</gene>
<proteinExistence type="predicted"/>
<dbReference type="InterPro" id="IPR045397">
    <property type="entry name" value="TumE-like"/>
</dbReference>
<dbReference type="STRING" id="717231.Flexsi_0830"/>
<name>F8E4S6_FLESM</name>
<dbReference type="OrthoDB" id="572460at2"/>
<sequence length="123" mass="14921">MKILKLLDNSPVIYSYEIKDFKTFSDGFYIKTEAVLKNKTLLFIREYFDNNERKYSYHWQDANGNLIMRWDNAPHHNNLKTFPHHIHKENKIYENYHIHIEDVLEMSSIIYLSPFRLLSLKRG</sequence>